<evidence type="ECO:0000313" key="2">
    <source>
        <dbReference type="EMBL" id="TNN05016.1"/>
    </source>
</evidence>
<reference evidence="2 3" key="1">
    <citation type="submission" date="2019-03" db="EMBL/GenBank/DDBJ databases">
        <title>An improved genome assembly of the fluke Schistosoma japonicum.</title>
        <authorList>
            <person name="Hu W."/>
            <person name="Luo F."/>
            <person name="Yin M."/>
            <person name="Mo X."/>
            <person name="Sun C."/>
            <person name="Wu Q."/>
            <person name="Zhu B."/>
            <person name="Xiang M."/>
            <person name="Wang J."/>
            <person name="Wang Y."/>
            <person name="Zhang T."/>
            <person name="Xu B."/>
            <person name="Zheng H."/>
            <person name="Feng Z."/>
        </authorList>
    </citation>
    <scope>NUCLEOTIDE SEQUENCE [LARGE SCALE GENOMIC DNA]</scope>
    <source>
        <strain evidence="2">HuSjv2</strain>
        <tissue evidence="2">Worms</tissue>
    </source>
</reference>
<dbReference type="Proteomes" id="UP000311919">
    <property type="component" value="Unassembled WGS sequence"/>
</dbReference>
<organism evidence="2 3">
    <name type="scientific">Schistosoma japonicum</name>
    <name type="common">Blood fluke</name>
    <dbReference type="NCBI Taxonomy" id="6182"/>
    <lineage>
        <taxon>Eukaryota</taxon>
        <taxon>Metazoa</taxon>
        <taxon>Spiralia</taxon>
        <taxon>Lophotrochozoa</taxon>
        <taxon>Platyhelminthes</taxon>
        <taxon>Trematoda</taxon>
        <taxon>Digenea</taxon>
        <taxon>Strigeidida</taxon>
        <taxon>Schistosomatoidea</taxon>
        <taxon>Schistosomatidae</taxon>
        <taxon>Schistosoma</taxon>
    </lineage>
</organism>
<feature type="compositionally biased region" description="Acidic residues" evidence="1">
    <location>
        <begin position="178"/>
        <end position="191"/>
    </location>
</feature>
<sequence>MWGILSITAMNFNLNVRCYDAVLNQLNGNRWCLLEWTKDDVELGELVDERKQLNRTLLLTNFKKIVPSGSNGEKCEDVTFTPNNEEANADSNPTVNVKLTITFKYSVAISVNVWEFNEKLRKQYRTFQSESSLKVIGATIDVKVEKHLIPISEPQTTLPPKTADNDAKKDEEDKSENYDDDTKDPDESTTMEAKDEEDKSENYDDDTKDPDESTTMEAAENKRRCISQPVEKCLNACKWNVGEVSSIATSLVN</sequence>
<comment type="caution">
    <text evidence="2">The sequence shown here is derived from an EMBL/GenBank/DDBJ whole genome shotgun (WGS) entry which is preliminary data.</text>
</comment>
<evidence type="ECO:0000313" key="3">
    <source>
        <dbReference type="Proteomes" id="UP000311919"/>
    </source>
</evidence>
<feature type="region of interest" description="Disordered" evidence="1">
    <location>
        <begin position="151"/>
        <end position="222"/>
    </location>
</feature>
<dbReference type="EMBL" id="SKCS01000642">
    <property type="protein sequence ID" value="TNN05016.1"/>
    <property type="molecule type" value="Genomic_DNA"/>
</dbReference>
<feature type="compositionally biased region" description="Basic and acidic residues" evidence="1">
    <location>
        <begin position="192"/>
        <end position="202"/>
    </location>
</feature>
<evidence type="ECO:0000256" key="1">
    <source>
        <dbReference type="SAM" id="MobiDB-lite"/>
    </source>
</evidence>
<feature type="non-terminal residue" evidence="2">
    <location>
        <position position="253"/>
    </location>
</feature>
<feature type="compositionally biased region" description="Acidic residues" evidence="1">
    <location>
        <begin position="203"/>
        <end position="214"/>
    </location>
</feature>
<keyword evidence="3" id="KW-1185">Reference proteome</keyword>
<feature type="compositionally biased region" description="Basic and acidic residues" evidence="1">
    <location>
        <begin position="163"/>
        <end position="177"/>
    </location>
</feature>
<name>A0A4Z2CLD0_SCHJA</name>
<protein>
    <submittedName>
        <fullName evidence="2">Egg protein</fullName>
    </submittedName>
</protein>
<gene>
    <name evidence="2" type="ORF">EWB00_009863</name>
</gene>
<dbReference type="AlphaFoldDB" id="A0A4Z2CLD0"/>
<accession>A0A4Z2CLD0</accession>
<proteinExistence type="predicted"/>